<dbReference type="SMART" id="SM00530">
    <property type="entry name" value="HTH_XRE"/>
    <property type="match status" value="1"/>
</dbReference>
<dbReference type="Pfam" id="PF01381">
    <property type="entry name" value="HTH_3"/>
    <property type="match status" value="1"/>
</dbReference>
<organism evidence="3 4">
    <name type="scientific">Streptomyces alboflavus</name>
    <dbReference type="NCBI Taxonomy" id="67267"/>
    <lineage>
        <taxon>Bacteria</taxon>
        <taxon>Bacillati</taxon>
        <taxon>Actinomycetota</taxon>
        <taxon>Actinomycetes</taxon>
        <taxon>Kitasatosporales</taxon>
        <taxon>Streptomycetaceae</taxon>
        <taxon>Streptomyces</taxon>
    </lineage>
</organism>
<name>A0A1Z1WF42_9ACTN</name>
<dbReference type="Gene3D" id="1.10.260.40">
    <property type="entry name" value="lambda repressor-like DNA-binding domains"/>
    <property type="match status" value="1"/>
</dbReference>
<feature type="domain" description="HTH cro/C1-type" evidence="2">
    <location>
        <begin position="12"/>
        <end position="66"/>
    </location>
</feature>
<dbReference type="EMBL" id="CP021748">
    <property type="protein sequence ID" value="ARX85056.1"/>
    <property type="molecule type" value="Genomic_DNA"/>
</dbReference>
<dbReference type="GO" id="GO:0005829">
    <property type="term" value="C:cytosol"/>
    <property type="evidence" value="ECO:0007669"/>
    <property type="project" value="TreeGrafter"/>
</dbReference>
<evidence type="ECO:0000313" key="3">
    <source>
        <dbReference type="EMBL" id="ARX85056.1"/>
    </source>
</evidence>
<evidence type="ECO:0000259" key="2">
    <source>
        <dbReference type="PROSITE" id="PS50943"/>
    </source>
</evidence>
<proteinExistence type="predicted"/>
<gene>
    <name evidence="3" type="ORF">SMD44_04514</name>
</gene>
<dbReference type="InterPro" id="IPR010982">
    <property type="entry name" value="Lambda_DNA-bd_dom_sf"/>
</dbReference>
<keyword evidence="4" id="KW-1185">Reference proteome</keyword>
<dbReference type="OrthoDB" id="3504495at2"/>
<dbReference type="GO" id="GO:0003700">
    <property type="term" value="F:DNA-binding transcription factor activity"/>
    <property type="evidence" value="ECO:0007669"/>
    <property type="project" value="TreeGrafter"/>
</dbReference>
<dbReference type="SUPFAM" id="SSF47413">
    <property type="entry name" value="lambda repressor-like DNA-binding domains"/>
    <property type="match status" value="1"/>
</dbReference>
<dbReference type="AlphaFoldDB" id="A0A1Z1WF42"/>
<dbReference type="InterPro" id="IPR050807">
    <property type="entry name" value="TransReg_Diox_bact_type"/>
</dbReference>
<keyword evidence="1 3" id="KW-0238">DNA-binding</keyword>
<dbReference type="GO" id="GO:0003677">
    <property type="term" value="F:DNA binding"/>
    <property type="evidence" value="ECO:0007669"/>
    <property type="project" value="UniProtKB-KW"/>
</dbReference>
<protein>
    <submittedName>
        <fullName evidence="3">DNA-binding protein</fullName>
    </submittedName>
</protein>
<dbReference type="PANTHER" id="PTHR46797:SF1">
    <property type="entry name" value="METHYLPHOSPHONATE SYNTHASE"/>
    <property type="match status" value="1"/>
</dbReference>
<evidence type="ECO:0000256" key="1">
    <source>
        <dbReference type="ARBA" id="ARBA00023125"/>
    </source>
</evidence>
<dbReference type="RefSeq" id="WP_087885058.1">
    <property type="nucleotide sequence ID" value="NZ_CP021748.1"/>
</dbReference>
<dbReference type="InterPro" id="IPR001387">
    <property type="entry name" value="Cro/C1-type_HTH"/>
</dbReference>
<accession>A0A1Z1WF42</accession>
<evidence type="ECO:0000313" key="4">
    <source>
        <dbReference type="Proteomes" id="UP000195880"/>
    </source>
</evidence>
<dbReference type="PROSITE" id="PS50943">
    <property type="entry name" value="HTH_CROC1"/>
    <property type="match status" value="1"/>
</dbReference>
<dbReference type="KEGG" id="salf:SMD44_04514"/>
<reference evidence="3 4" key="1">
    <citation type="submission" date="2017-05" db="EMBL/GenBank/DDBJ databases">
        <title>Streptomyces alboflavus Genome sequencing and assembly.</title>
        <authorList>
            <person name="Wang Y."/>
            <person name="Du B."/>
            <person name="Ding Y."/>
            <person name="Liu H."/>
            <person name="Hou Q."/>
            <person name="Liu K."/>
            <person name="Wang C."/>
            <person name="Yao L."/>
        </authorList>
    </citation>
    <scope>NUCLEOTIDE SEQUENCE [LARGE SCALE GENOMIC DNA]</scope>
    <source>
        <strain evidence="3 4">MDJK44</strain>
    </source>
</reference>
<dbReference type="PANTHER" id="PTHR46797">
    <property type="entry name" value="HTH-TYPE TRANSCRIPTIONAL REGULATOR"/>
    <property type="match status" value="1"/>
</dbReference>
<dbReference type="Proteomes" id="UP000195880">
    <property type="component" value="Chromosome"/>
</dbReference>
<sequence length="392" mass="42302">MPAPTDHIGLRIAAARKAKRLTQADLARASYLSLSEIKKIEQARRTPSDNALESIAAALGVDATRLERGHTGTERRVHAALSTISQSIAGYDIDVMVPRRGLLELRAAISEAVNWRLGAQYGLIARHVPDLLADTLALLHTTDGAERQQAARLVAAAARTADALAYKYGARDLSARLIELMRWADGHLGDPLLTMCVAYVRTETFFQARAHTAGLRALEAAVDAAPACGTAEAKACRGALHMRAAVIAGRSEDAAAAELHLAEARRLGDAVPEGSYLGTAFGPESVRIHEVSVAVSLGPDHVDRAFAVAESWSPSVDLPAERRSGFWIELARAQLWGGRMNDAFDSLRTARAIAPQHTREHPWARETAGTLLRLRRTDEESLTRFAAWTGAV</sequence>
<dbReference type="CDD" id="cd00093">
    <property type="entry name" value="HTH_XRE"/>
    <property type="match status" value="1"/>
</dbReference>